<evidence type="ECO:0000313" key="3">
    <source>
        <dbReference type="Proteomes" id="UP000034273"/>
    </source>
</evidence>
<dbReference type="STRING" id="1618671.UY67_C0032G0006"/>
<accession>A0A0G1ZTP6</accession>
<protein>
    <recommendedName>
        <fullName evidence="1">IrrE N-terminal-like domain-containing protein</fullName>
    </recommendedName>
</protein>
<feature type="domain" description="IrrE N-terminal-like" evidence="1">
    <location>
        <begin position="29"/>
        <end position="158"/>
    </location>
</feature>
<comment type="caution">
    <text evidence="2">The sequence shown here is derived from an EMBL/GenBank/DDBJ whole genome shotgun (WGS) entry which is preliminary data.</text>
</comment>
<dbReference type="PATRIC" id="fig|1618671.3.peg.932"/>
<name>A0A0G1ZTP6_9BACT</name>
<proteinExistence type="predicted"/>
<evidence type="ECO:0000313" key="2">
    <source>
        <dbReference type="EMBL" id="KKW22924.1"/>
    </source>
</evidence>
<dbReference type="EMBL" id="LCQW01000032">
    <property type="protein sequence ID" value="KKW22924.1"/>
    <property type="molecule type" value="Genomic_DNA"/>
</dbReference>
<sequence>MINEIEQQVEKILTKYGIKNAPVSVKEIAKQHDISIAKAPSDKFSGLLFRKENGQAFIALNSDESPVRQRFTIAHELGHYFLHPNKSSFVDFRDNKKNILRGPKEVQANRFAAALLMPKKFLEKDVAALASEGLTEEHVGFLAQKYNVSEDAMTFRLMNLHLNPIT</sequence>
<dbReference type="Pfam" id="PF06114">
    <property type="entry name" value="Peptidase_M78"/>
    <property type="match status" value="1"/>
</dbReference>
<dbReference type="Proteomes" id="UP000034273">
    <property type="component" value="Unassembled WGS sequence"/>
</dbReference>
<dbReference type="PANTHER" id="PTHR43236:SF2">
    <property type="entry name" value="BLL0069 PROTEIN"/>
    <property type="match status" value="1"/>
</dbReference>
<organism evidence="2 3">
    <name type="scientific">Candidatus Kaiserbacteria bacterium GW2011_GWA2_52_12</name>
    <dbReference type="NCBI Taxonomy" id="1618671"/>
    <lineage>
        <taxon>Bacteria</taxon>
        <taxon>Candidatus Kaiseribacteriota</taxon>
    </lineage>
</organism>
<reference evidence="2 3" key="1">
    <citation type="journal article" date="2015" name="Nature">
        <title>rRNA introns, odd ribosomes, and small enigmatic genomes across a large radiation of phyla.</title>
        <authorList>
            <person name="Brown C.T."/>
            <person name="Hug L.A."/>
            <person name="Thomas B.C."/>
            <person name="Sharon I."/>
            <person name="Castelle C.J."/>
            <person name="Singh A."/>
            <person name="Wilkins M.J."/>
            <person name="Williams K.H."/>
            <person name="Banfield J.F."/>
        </authorList>
    </citation>
    <scope>NUCLEOTIDE SEQUENCE [LARGE SCALE GENOMIC DNA]</scope>
</reference>
<dbReference type="InterPro" id="IPR052345">
    <property type="entry name" value="Rad_response_metalloprotease"/>
</dbReference>
<evidence type="ECO:0000259" key="1">
    <source>
        <dbReference type="Pfam" id="PF06114"/>
    </source>
</evidence>
<gene>
    <name evidence="2" type="ORF">UY67_C0032G0006</name>
</gene>
<dbReference type="InterPro" id="IPR010359">
    <property type="entry name" value="IrrE_HExxH"/>
</dbReference>
<dbReference type="Gene3D" id="1.10.10.2910">
    <property type="match status" value="1"/>
</dbReference>
<dbReference type="PANTHER" id="PTHR43236">
    <property type="entry name" value="ANTITOXIN HIGA1"/>
    <property type="match status" value="1"/>
</dbReference>
<dbReference type="AlphaFoldDB" id="A0A0G1ZTP6"/>